<organism evidence="7 8">
    <name type="scientific">Enhygromyxa salina</name>
    <dbReference type="NCBI Taxonomy" id="215803"/>
    <lineage>
        <taxon>Bacteria</taxon>
        <taxon>Pseudomonadati</taxon>
        <taxon>Myxococcota</taxon>
        <taxon>Polyangia</taxon>
        <taxon>Nannocystales</taxon>
        <taxon>Nannocystaceae</taxon>
        <taxon>Enhygromyxa</taxon>
    </lineage>
</organism>
<dbReference type="Proteomes" id="UP000238823">
    <property type="component" value="Unassembled WGS sequence"/>
</dbReference>
<keyword evidence="7" id="KW-0378">Hydrolase</keyword>
<dbReference type="OrthoDB" id="9809450at2"/>
<dbReference type="Gene3D" id="3.40.50.300">
    <property type="entry name" value="P-loop containing nucleotide triphosphate hydrolases"/>
    <property type="match status" value="1"/>
</dbReference>
<dbReference type="InterPro" id="IPR003439">
    <property type="entry name" value="ABC_transporter-like_ATP-bd"/>
</dbReference>
<evidence type="ECO:0000256" key="5">
    <source>
        <dbReference type="SAM" id="MobiDB-lite"/>
    </source>
</evidence>
<dbReference type="SUPFAM" id="SSF52540">
    <property type="entry name" value="P-loop containing nucleoside triphosphate hydrolases"/>
    <property type="match status" value="1"/>
</dbReference>
<evidence type="ECO:0000313" key="7">
    <source>
        <dbReference type="EMBL" id="PRQ06397.1"/>
    </source>
</evidence>
<comment type="similarity">
    <text evidence="1">Belongs to the ABC transporter superfamily.</text>
</comment>
<feature type="domain" description="ABC transporter" evidence="6">
    <location>
        <begin position="9"/>
        <end position="243"/>
    </location>
</feature>
<feature type="region of interest" description="Disordered" evidence="5">
    <location>
        <begin position="263"/>
        <end position="321"/>
    </location>
</feature>
<keyword evidence="3" id="KW-0547">Nucleotide-binding</keyword>
<dbReference type="PANTHER" id="PTHR43335">
    <property type="entry name" value="ABC TRANSPORTER, ATP-BINDING PROTEIN"/>
    <property type="match status" value="1"/>
</dbReference>
<feature type="compositionally biased region" description="Basic and acidic residues" evidence="5">
    <location>
        <begin position="263"/>
        <end position="283"/>
    </location>
</feature>
<dbReference type="GO" id="GO:0016887">
    <property type="term" value="F:ATP hydrolysis activity"/>
    <property type="evidence" value="ECO:0007669"/>
    <property type="project" value="InterPro"/>
</dbReference>
<keyword evidence="2" id="KW-0813">Transport</keyword>
<evidence type="ECO:0000256" key="1">
    <source>
        <dbReference type="ARBA" id="ARBA00005417"/>
    </source>
</evidence>
<sequence>MPARPPASLEVSNLTFHYPGSEDPALHGVGFRVAPGERVGLLGPNGAGKSTLMRICCGYLPVPRGRDTVVRVGDFSVATQSLEVRELVGYLLEQVPLYQELRVREHLEFRAKIKRVPRRELGAELERVIGLSGLEGMAETPIARLSRGYRQRVGIADALLGSPPLVVLDEPTVGLDPNQVQGIRAMLKNLGGNQTLIFSSHILAEVEALCDRVIILSRGQVVADETVNTALATDTLFVEWIGADGAAIRACVGAAWASLGRDDPPQLEITARDGRSSGRDGRGGRPAAREGQATAGADAAASRPDGAASRTEDSAAASRADGAAASRADGAAAVRADGAAAVRADGAAASRAVGGVALRAAVTCQGVAMEDLAAAIGRASLEFELPLARLEPGRRRLEERFAVVTGFSEGDA</sequence>
<evidence type="ECO:0000256" key="2">
    <source>
        <dbReference type="ARBA" id="ARBA00022448"/>
    </source>
</evidence>
<dbReference type="InterPro" id="IPR003593">
    <property type="entry name" value="AAA+_ATPase"/>
</dbReference>
<dbReference type="CDD" id="cd03230">
    <property type="entry name" value="ABC_DR_subfamily_A"/>
    <property type="match status" value="1"/>
</dbReference>
<proteinExistence type="inferred from homology"/>
<dbReference type="AlphaFoldDB" id="A0A2S9YMS7"/>
<feature type="compositionally biased region" description="Low complexity" evidence="5">
    <location>
        <begin position="285"/>
        <end position="321"/>
    </location>
</feature>
<dbReference type="EC" id="3.6.3.-" evidence="7"/>
<comment type="caution">
    <text evidence="7">The sequence shown here is derived from an EMBL/GenBank/DDBJ whole genome shotgun (WGS) entry which is preliminary data.</text>
</comment>
<dbReference type="RefSeq" id="WP_106090899.1">
    <property type="nucleotide sequence ID" value="NZ_PVNL01000076.1"/>
</dbReference>
<evidence type="ECO:0000256" key="3">
    <source>
        <dbReference type="ARBA" id="ARBA00022741"/>
    </source>
</evidence>
<dbReference type="GO" id="GO:0005524">
    <property type="term" value="F:ATP binding"/>
    <property type="evidence" value="ECO:0007669"/>
    <property type="project" value="UniProtKB-KW"/>
</dbReference>
<dbReference type="InterPro" id="IPR027417">
    <property type="entry name" value="P-loop_NTPase"/>
</dbReference>
<accession>A0A2S9YMS7</accession>
<evidence type="ECO:0000256" key="4">
    <source>
        <dbReference type="ARBA" id="ARBA00022840"/>
    </source>
</evidence>
<dbReference type="SMART" id="SM00382">
    <property type="entry name" value="AAA"/>
    <property type="match status" value="1"/>
</dbReference>
<keyword evidence="4 7" id="KW-0067">ATP-binding</keyword>
<evidence type="ECO:0000259" key="6">
    <source>
        <dbReference type="PROSITE" id="PS50893"/>
    </source>
</evidence>
<dbReference type="EMBL" id="PVNL01000076">
    <property type="protein sequence ID" value="PRQ06397.1"/>
    <property type="molecule type" value="Genomic_DNA"/>
</dbReference>
<dbReference type="PROSITE" id="PS50893">
    <property type="entry name" value="ABC_TRANSPORTER_2"/>
    <property type="match status" value="1"/>
</dbReference>
<protein>
    <submittedName>
        <fullName evidence="7">Putative ABC transporter ATP-binding protein YxlF</fullName>
        <ecNumber evidence="7">3.6.3.-</ecNumber>
    </submittedName>
</protein>
<gene>
    <name evidence="7" type="primary">yxlF_4</name>
    <name evidence="7" type="ORF">ENSA7_39430</name>
</gene>
<dbReference type="Pfam" id="PF00005">
    <property type="entry name" value="ABC_tran"/>
    <property type="match status" value="1"/>
</dbReference>
<reference evidence="7 8" key="1">
    <citation type="submission" date="2018-03" db="EMBL/GenBank/DDBJ databases">
        <title>Draft Genome Sequences of the Obligatory Marine Myxobacteria Enhygromyxa salina SWB007.</title>
        <authorList>
            <person name="Poehlein A."/>
            <person name="Moghaddam J.A."/>
            <person name="Harms H."/>
            <person name="Alanjari M."/>
            <person name="Koenig G.M."/>
            <person name="Daniel R."/>
            <person name="Schaeberle T.F."/>
        </authorList>
    </citation>
    <scope>NUCLEOTIDE SEQUENCE [LARGE SCALE GENOMIC DNA]</scope>
    <source>
        <strain evidence="7 8">SWB007</strain>
    </source>
</reference>
<dbReference type="PANTHER" id="PTHR43335:SF4">
    <property type="entry name" value="ABC TRANSPORTER, ATP-BINDING PROTEIN"/>
    <property type="match status" value="1"/>
</dbReference>
<name>A0A2S9YMS7_9BACT</name>
<evidence type="ECO:0000313" key="8">
    <source>
        <dbReference type="Proteomes" id="UP000238823"/>
    </source>
</evidence>